<dbReference type="GO" id="GO:0008776">
    <property type="term" value="F:acetate kinase activity"/>
    <property type="evidence" value="ECO:0007669"/>
    <property type="project" value="UniProtKB-UniRule"/>
</dbReference>
<dbReference type="NCBIfam" id="TIGR00016">
    <property type="entry name" value="ackA"/>
    <property type="match status" value="1"/>
</dbReference>
<feature type="binding site" evidence="6">
    <location>
        <position position="14"/>
    </location>
    <ligand>
        <name>ATP</name>
        <dbReference type="ChEBI" id="CHEBI:30616"/>
    </ligand>
</feature>
<comment type="subunit">
    <text evidence="6">Homodimer.</text>
</comment>
<feature type="site" description="Transition state stabilizer" evidence="6">
    <location>
        <position position="244"/>
    </location>
</feature>
<dbReference type="InterPro" id="IPR000890">
    <property type="entry name" value="Aliphatic_acid_kin_short-chain"/>
</dbReference>
<dbReference type="UniPathway" id="UPA00340">
    <property type="reaction ID" value="UER00458"/>
</dbReference>
<feature type="binding site" evidence="6">
    <location>
        <position position="384"/>
    </location>
    <ligand>
        <name>Mg(2+)</name>
        <dbReference type="ChEBI" id="CHEBI:18420"/>
    </ligand>
</feature>
<dbReference type="PROSITE" id="PS01076">
    <property type="entry name" value="ACETATE_KINASE_2"/>
    <property type="match status" value="1"/>
</dbReference>
<dbReference type="InterPro" id="IPR023865">
    <property type="entry name" value="Aliphatic_acid_kinase_CS"/>
</dbReference>
<keyword evidence="3 6" id="KW-0547">Nucleotide-binding</keyword>
<dbReference type="PRINTS" id="PR00471">
    <property type="entry name" value="ACETATEKNASE"/>
</dbReference>
<comment type="similarity">
    <text evidence="1 6 7">Belongs to the acetokinase family.</text>
</comment>
<keyword evidence="9" id="KW-1185">Reference proteome</keyword>
<dbReference type="GO" id="GO:0005524">
    <property type="term" value="F:ATP binding"/>
    <property type="evidence" value="ECO:0007669"/>
    <property type="project" value="UniProtKB-KW"/>
</dbReference>
<feature type="binding site" evidence="6">
    <location>
        <begin position="330"/>
        <end position="334"/>
    </location>
    <ligand>
        <name>ATP</name>
        <dbReference type="ChEBI" id="CHEBI:30616"/>
    </ligand>
</feature>
<dbReference type="GO" id="GO:0005737">
    <property type="term" value="C:cytoplasm"/>
    <property type="evidence" value="ECO:0007669"/>
    <property type="project" value="UniProtKB-SubCell"/>
</dbReference>
<protein>
    <recommendedName>
        <fullName evidence="6">Acetate kinase</fullName>
        <ecNumber evidence="6">2.7.2.1</ecNumber>
    </recommendedName>
    <alternativeName>
        <fullName evidence="6">Acetokinase</fullName>
    </alternativeName>
</protein>
<reference evidence="8 9" key="1">
    <citation type="submission" date="2017-01" db="EMBL/GenBank/DDBJ databases">
        <title>Draft sequence of Acidihalobacter ferrooxidans strain DSM 14175 (strain V8).</title>
        <authorList>
            <person name="Khaleque H.N."/>
            <person name="Ramsay J.P."/>
            <person name="Murphy R.J.T."/>
            <person name="Kaksonen A.H."/>
            <person name="Boxall N.J."/>
            <person name="Watkin E.L.J."/>
        </authorList>
    </citation>
    <scope>NUCLEOTIDE SEQUENCE [LARGE SCALE GENOMIC DNA]</scope>
    <source>
        <strain evidence="8 9">V8</strain>
    </source>
</reference>
<dbReference type="STRING" id="1765967.BW247_00530"/>
<organism evidence="8 9">
    <name type="scientific">Acidihalobacter ferrooxydans</name>
    <dbReference type="NCBI Taxonomy" id="1765967"/>
    <lineage>
        <taxon>Bacteria</taxon>
        <taxon>Pseudomonadati</taxon>
        <taxon>Pseudomonadota</taxon>
        <taxon>Gammaproteobacteria</taxon>
        <taxon>Chromatiales</taxon>
        <taxon>Ectothiorhodospiraceae</taxon>
        <taxon>Acidihalobacter</taxon>
    </lineage>
</organism>
<dbReference type="SUPFAM" id="SSF53067">
    <property type="entry name" value="Actin-like ATPase domain"/>
    <property type="match status" value="2"/>
</dbReference>
<dbReference type="HAMAP" id="MF_00020">
    <property type="entry name" value="Acetate_kinase"/>
    <property type="match status" value="1"/>
</dbReference>
<name>A0A1P8UD32_9GAMM</name>
<dbReference type="Gene3D" id="3.30.420.40">
    <property type="match status" value="2"/>
</dbReference>
<dbReference type="InterPro" id="IPR043129">
    <property type="entry name" value="ATPase_NBD"/>
</dbReference>
<feature type="binding site" evidence="6">
    <location>
        <begin position="211"/>
        <end position="215"/>
    </location>
    <ligand>
        <name>ATP</name>
        <dbReference type="ChEBI" id="CHEBI:30616"/>
    </ligand>
</feature>
<keyword evidence="6" id="KW-0460">Magnesium</keyword>
<dbReference type="OrthoDB" id="9802453at2"/>
<dbReference type="GO" id="GO:0006083">
    <property type="term" value="P:acetate metabolic process"/>
    <property type="evidence" value="ECO:0007669"/>
    <property type="project" value="TreeGrafter"/>
</dbReference>
<accession>A0A1P8UD32</accession>
<dbReference type="CDD" id="cd24010">
    <property type="entry name" value="ASKHA_NBD_AcK_PK"/>
    <property type="match status" value="1"/>
</dbReference>
<feature type="binding site" evidence="6">
    <location>
        <position position="7"/>
    </location>
    <ligand>
        <name>Mg(2+)</name>
        <dbReference type="ChEBI" id="CHEBI:18420"/>
    </ligand>
</feature>
<dbReference type="GO" id="GO:0000287">
    <property type="term" value="F:magnesium ion binding"/>
    <property type="evidence" value="ECO:0007669"/>
    <property type="project" value="UniProtKB-UniRule"/>
</dbReference>
<evidence type="ECO:0000256" key="1">
    <source>
        <dbReference type="ARBA" id="ARBA00008748"/>
    </source>
</evidence>
<keyword evidence="6" id="KW-0479">Metal-binding</keyword>
<comment type="catalytic activity">
    <reaction evidence="6">
        <text>acetate + ATP = acetyl phosphate + ADP</text>
        <dbReference type="Rhea" id="RHEA:11352"/>
        <dbReference type="ChEBI" id="CHEBI:22191"/>
        <dbReference type="ChEBI" id="CHEBI:30089"/>
        <dbReference type="ChEBI" id="CHEBI:30616"/>
        <dbReference type="ChEBI" id="CHEBI:456216"/>
        <dbReference type="EC" id="2.7.2.1"/>
    </reaction>
</comment>
<dbReference type="AlphaFoldDB" id="A0A1P8UD32"/>
<dbReference type="Pfam" id="PF00871">
    <property type="entry name" value="Acetate_kinase"/>
    <property type="match status" value="1"/>
</dbReference>
<comment type="subcellular location">
    <subcellularLocation>
        <location evidence="6">Cytoplasm</location>
    </subcellularLocation>
</comment>
<comment type="cofactor">
    <cofactor evidence="6">
        <name>Mg(2+)</name>
        <dbReference type="ChEBI" id="CHEBI:18420"/>
    </cofactor>
    <cofactor evidence="6">
        <name>Mn(2+)</name>
        <dbReference type="ChEBI" id="CHEBI:29035"/>
    </cofactor>
    <text evidence="6">Mg(2+). Can also accept Mn(2+).</text>
</comment>
<evidence type="ECO:0000256" key="4">
    <source>
        <dbReference type="ARBA" id="ARBA00022777"/>
    </source>
</evidence>
<dbReference type="Proteomes" id="UP000243807">
    <property type="component" value="Chromosome"/>
</dbReference>
<feature type="binding site" evidence="6">
    <location>
        <begin position="285"/>
        <end position="287"/>
    </location>
    <ligand>
        <name>ATP</name>
        <dbReference type="ChEBI" id="CHEBI:30616"/>
    </ligand>
</feature>
<evidence type="ECO:0000256" key="3">
    <source>
        <dbReference type="ARBA" id="ARBA00022741"/>
    </source>
</evidence>
<evidence type="ECO:0000256" key="2">
    <source>
        <dbReference type="ARBA" id="ARBA00022679"/>
    </source>
</evidence>
<evidence type="ECO:0000313" key="8">
    <source>
        <dbReference type="EMBL" id="APZ41765.1"/>
    </source>
</evidence>
<gene>
    <name evidence="6" type="primary">ackA</name>
    <name evidence="8" type="ORF">BW247_00530</name>
</gene>
<evidence type="ECO:0000256" key="5">
    <source>
        <dbReference type="ARBA" id="ARBA00022840"/>
    </source>
</evidence>
<evidence type="ECO:0000313" key="9">
    <source>
        <dbReference type="Proteomes" id="UP000243807"/>
    </source>
</evidence>
<keyword evidence="5 6" id="KW-0067">ATP-binding</keyword>
<comment type="pathway">
    <text evidence="6">Metabolic intermediate biosynthesis; acetyl-CoA biosynthesis; acetyl-CoA from acetate: step 1/2.</text>
</comment>
<dbReference type="PROSITE" id="PS01075">
    <property type="entry name" value="ACETATE_KINASE_1"/>
    <property type="match status" value="1"/>
</dbReference>
<dbReference type="InterPro" id="IPR004372">
    <property type="entry name" value="Ac/propionate_kinase"/>
</dbReference>
<evidence type="ECO:0000256" key="7">
    <source>
        <dbReference type="RuleBase" id="RU003835"/>
    </source>
</evidence>
<keyword evidence="6" id="KW-0963">Cytoplasm</keyword>
<dbReference type="GO" id="GO:0006085">
    <property type="term" value="P:acetyl-CoA biosynthetic process"/>
    <property type="evidence" value="ECO:0007669"/>
    <property type="project" value="UniProtKB-UniRule"/>
</dbReference>
<keyword evidence="4 6" id="KW-0418">Kinase</keyword>
<dbReference type="KEGG" id="afy:BW247_00530"/>
<dbReference type="EMBL" id="CP019434">
    <property type="protein sequence ID" value="APZ41765.1"/>
    <property type="molecule type" value="Genomic_DNA"/>
</dbReference>
<feature type="active site" description="Proton donor/acceptor" evidence="6">
    <location>
        <position position="151"/>
    </location>
</feature>
<evidence type="ECO:0000256" key="6">
    <source>
        <dbReference type="HAMAP-Rule" id="MF_00020"/>
    </source>
</evidence>
<keyword evidence="2 6" id="KW-0808">Transferase</keyword>
<sequence>MHILVLNAGSSSLKYKLFNMAGTPRALAHGQAERIGQADASISHHWHLDSPEPAAHAETLPISSQHDALDLIVRHLEEHAVVRDAHDIAGVGQRVVHGGDRFSQPVRIDESVLSAIYDTISLAPLHNPANLEGIETARKRWPGLAQVAVFDTAFHQTMPPEAYRYALPTQLYTDYKVRRYGFHGTSHHFVGKAAARWLGKPFNEVNLISLHLGNGCSAAAIRGGASVDTSMGLTPLEGLVMGTRSGNIDPSLPFFLAREGQMNSGEIEFMLNQESGLKGICGLSDMRAIHQSGSDEARLAEKIFAYAVKKYIGAYYAVLGHLDAVLFTGGIGEHAAFIRQQVCTGLEGLGLVLDPTANAAPGNGCRAISTATSPVSILVVPTDEELEIARSTAALIGQ</sequence>
<proteinExistence type="inferred from homology"/>
<dbReference type="PANTHER" id="PTHR21060">
    <property type="entry name" value="ACETATE KINASE"/>
    <property type="match status" value="1"/>
</dbReference>
<feature type="site" description="Transition state stabilizer" evidence="6">
    <location>
        <position position="183"/>
    </location>
</feature>
<feature type="binding site" evidence="6">
    <location>
        <position position="94"/>
    </location>
    <ligand>
        <name>substrate</name>
    </ligand>
</feature>
<dbReference type="PIRSF" id="PIRSF000722">
    <property type="entry name" value="Acetate_prop_kin"/>
    <property type="match status" value="1"/>
</dbReference>
<dbReference type="EC" id="2.7.2.1" evidence="6"/>
<dbReference type="RefSeq" id="WP_076835112.1">
    <property type="nucleotide sequence ID" value="NZ_CP019434.1"/>
</dbReference>
<comment type="function">
    <text evidence="6">Catalyzes the formation of acetyl phosphate from acetate and ATP. Can also catalyze the reverse reaction.</text>
</comment>
<dbReference type="PANTHER" id="PTHR21060:SF15">
    <property type="entry name" value="ACETATE KINASE-RELATED"/>
    <property type="match status" value="1"/>
</dbReference>